<dbReference type="PROSITE" id="PS51898">
    <property type="entry name" value="TYR_RECOMBINASE"/>
    <property type="match status" value="1"/>
</dbReference>
<dbReference type="GO" id="GO:0006310">
    <property type="term" value="P:DNA recombination"/>
    <property type="evidence" value="ECO:0007669"/>
    <property type="project" value="UniProtKB-KW"/>
</dbReference>
<accession>A0A8J3BC36</accession>
<name>A0A8J3BC36_9ACTN</name>
<reference evidence="3" key="2">
    <citation type="submission" date="2020-09" db="EMBL/GenBank/DDBJ databases">
        <authorList>
            <person name="Sun Q."/>
            <person name="Ohkuma M."/>
        </authorList>
    </citation>
    <scope>NUCLEOTIDE SEQUENCE</scope>
    <source>
        <strain evidence="3">JCM 3090</strain>
    </source>
</reference>
<dbReference type="Pfam" id="PF00589">
    <property type="entry name" value="Phage_integrase"/>
    <property type="match status" value="1"/>
</dbReference>
<gene>
    <name evidence="3" type="ORF">GCM10010123_28730</name>
</gene>
<dbReference type="EMBL" id="BMQB01000006">
    <property type="protein sequence ID" value="GGJ96998.1"/>
    <property type="molecule type" value="Genomic_DNA"/>
</dbReference>
<reference evidence="3" key="1">
    <citation type="journal article" date="2014" name="Int. J. Syst. Evol. Microbiol.">
        <title>Complete genome sequence of Corynebacterium casei LMG S-19264T (=DSM 44701T), isolated from a smear-ripened cheese.</title>
        <authorList>
            <consortium name="US DOE Joint Genome Institute (JGI-PGF)"/>
            <person name="Walter F."/>
            <person name="Albersmeier A."/>
            <person name="Kalinowski J."/>
            <person name="Ruckert C."/>
        </authorList>
    </citation>
    <scope>NUCLEOTIDE SEQUENCE</scope>
    <source>
        <strain evidence="3">JCM 3090</strain>
    </source>
</reference>
<proteinExistence type="predicted"/>
<dbReference type="InterPro" id="IPR013762">
    <property type="entry name" value="Integrase-like_cat_sf"/>
</dbReference>
<keyword evidence="1" id="KW-0233">DNA recombination</keyword>
<evidence type="ECO:0000256" key="1">
    <source>
        <dbReference type="ARBA" id="ARBA00023172"/>
    </source>
</evidence>
<comment type="caution">
    <text evidence="3">The sequence shown here is derived from an EMBL/GenBank/DDBJ whole genome shotgun (WGS) entry which is preliminary data.</text>
</comment>
<dbReference type="Proteomes" id="UP000649739">
    <property type="component" value="Unassembled WGS sequence"/>
</dbReference>
<dbReference type="Gene3D" id="1.10.443.10">
    <property type="entry name" value="Intergrase catalytic core"/>
    <property type="match status" value="1"/>
</dbReference>
<dbReference type="InterPro" id="IPR011010">
    <property type="entry name" value="DNA_brk_join_enz"/>
</dbReference>
<evidence type="ECO:0000313" key="3">
    <source>
        <dbReference type="EMBL" id="GGJ96998.1"/>
    </source>
</evidence>
<protein>
    <recommendedName>
        <fullName evidence="2">Tyr recombinase domain-containing protein</fullName>
    </recommendedName>
</protein>
<dbReference type="GO" id="GO:0015074">
    <property type="term" value="P:DNA integration"/>
    <property type="evidence" value="ECO:0007669"/>
    <property type="project" value="InterPro"/>
</dbReference>
<evidence type="ECO:0000313" key="4">
    <source>
        <dbReference type="Proteomes" id="UP000649739"/>
    </source>
</evidence>
<dbReference type="AlphaFoldDB" id="A0A8J3BC36"/>
<evidence type="ECO:0000259" key="2">
    <source>
        <dbReference type="PROSITE" id="PS51898"/>
    </source>
</evidence>
<organism evidence="3 4">
    <name type="scientific">Pilimelia anulata</name>
    <dbReference type="NCBI Taxonomy" id="53371"/>
    <lineage>
        <taxon>Bacteria</taxon>
        <taxon>Bacillati</taxon>
        <taxon>Actinomycetota</taxon>
        <taxon>Actinomycetes</taxon>
        <taxon>Micromonosporales</taxon>
        <taxon>Micromonosporaceae</taxon>
        <taxon>Pilimelia</taxon>
    </lineage>
</organism>
<dbReference type="InterPro" id="IPR002104">
    <property type="entry name" value="Integrase_catalytic"/>
</dbReference>
<dbReference type="SUPFAM" id="SSF56349">
    <property type="entry name" value="DNA breaking-rejoining enzymes"/>
    <property type="match status" value="1"/>
</dbReference>
<feature type="domain" description="Tyr recombinase" evidence="2">
    <location>
        <begin position="1"/>
        <end position="96"/>
    </location>
</feature>
<sequence length="113" mass="12453">MRERVDPVGHDAIFASRKGTWLSPQNVRRQWRQARADAGLAWVTPHTFRKTVATLIDKDANAKKAAAQLGHGSEEITKKHYIVKPALAPDVSDILEQLGAGSPKADTVPPRHE</sequence>
<keyword evidence="4" id="KW-1185">Reference proteome</keyword>
<dbReference type="GO" id="GO:0003677">
    <property type="term" value="F:DNA binding"/>
    <property type="evidence" value="ECO:0007669"/>
    <property type="project" value="InterPro"/>
</dbReference>